<sequence length="262" mass="28622">MEELTFGNCVKNSWISTWQAIVRMPGFFLCIFAVLTCTTLLSAPFQHLAPGAELDFAARAGHPLVKLVCSVLQLVVYGCVIIKVNRFLLLGEGTQPLLPLNGEPLGRYMLFSLGLAVVLVVVTVLLVMLLIPVMRHMGAGGFFLFALLISLAYLYAVCRLCLIYPAVSLGSPLTLRAAWKDSRGHFWSILGVGFVAHLPLTLIWTITFAVLGPRLLMSGGQGSIAFALGFGFINTVFIGLAASVLSWLYRRYANELLDYSAY</sequence>
<dbReference type="RefSeq" id="WP_074268257.1">
    <property type="nucleotide sequence ID" value="NZ_FSRM01000002.1"/>
</dbReference>
<evidence type="ECO:0000313" key="2">
    <source>
        <dbReference type="EMBL" id="SIO52981.1"/>
    </source>
</evidence>
<protein>
    <submittedName>
        <fullName evidence="2">Uncharacterized protein</fullName>
    </submittedName>
</protein>
<organism evidence="2 3">
    <name type="scientific">Paraburkholderia phenazinium</name>
    <dbReference type="NCBI Taxonomy" id="60549"/>
    <lineage>
        <taxon>Bacteria</taxon>
        <taxon>Pseudomonadati</taxon>
        <taxon>Pseudomonadota</taxon>
        <taxon>Betaproteobacteria</taxon>
        <taxon>Burkholderiales</taxon>
        <taxon>Burkholderiaceae</taxon>
        <taxon>Paraburkholderia</taxon>
    </lineage>
</organism>
<dbReference type="OrthoDB" id="9006712at2"/>
<feature type="transmembrane region" description="Helical" evidence="1">
    <location>
        <begin position="186"/>
        <end position="212"/>
    </location>
</feature>
<feature type="transmembrane region" description="Helical" evidence="1">
    <location>
        <begin position="108"/>
        <end position="131"/>
    </location>
</feature>
<keyword evidence="1" id="KW-0812">Transmembrane</keyword>
<proteinExistence type="predicted"/>
<dbReference type="AlphaFoldDB" id="A0A1N6K8W1"/>
<gene>
    <name evidence="2" type="ORF">SAMN05444168_6426</name>
</gene>
<dbReference type="Proteomes" id="UP000184693">
    <property type="component" value="Unassembled WGS sequence"/>
</dbReference>
<feature type="transmembrane region" description="Helical" evidence="1">
    <location>
        <begin position="224"/>
        <end position="249"/>
    </location>
</feature>
<feature type="transmembrane region" description="Helical" evidence="1">
    <location>
        <begin position="64"/>
        <end position="88"/>
    </location>
</feature>
<name>A0A1N6K8W1_9BURK</name>
<keyword evidence="1" id="KW-1133">Transmembrane helix</keyword>
<accession>A0A1N6K8W1</accession>
<feature type="transmembrane region" description="Helical" evidence="1">
    <location>
        <begin position="20"/>
        <end position="43"/>
    </location>
</feature>
<feature type="transmembrane region" description="Helical" evidence="1">
    <location>
        <begin position="143"/>
        <end position="166"/>
    </location>
</feature>
<reference evidence="2 3" key="1">
    <citation type="submission" date="2016-11" db="EMBL/GenBank/DDBJ databases">
        <authorList>
            <person name="Jaros S."/>
            <person name="Januszkiewicz K."/>
            <person name="Wedrychowicz H."/>
        </authorList>
    </citation>
    <scope>NUCLEOTIDE SEQUENCE [LARGE SCALE GENOMIC DNA]</scope>
    <source>
        <strain evidence="2 3">GAS86</strain>
    </source>
</reference>
<keyword evidence="1" id="KW-0472">Membrane</keyword>
<dbReference type="EMBL" id="FSRM01000002">
    <property type="protein sequence ID" value="SIO52981.1"/>
    <property type="molecule type" value="Genomic_DNA"/>
</dbReference>
<evidence type="ECO:0000313" key="3">
    <source>
        <dbReference type="Proteomes" id="UP000184693"/>
    </source>
</evidence>
<evidence type="ECO:0000256" key="1">
    <source>
        <dbReference type="SAM" id="Phobius"/>
    </source>
</evidence>